<organism evidence="1 2">
    <name type="scientific">Xylanibacter ruminicola</name>
    <name type="common">Prevotella ruminicola</name>
    <dbReference type="NCBI Taxonomy" id="839"/>
    <lineage>
        <taxon>Bacteria</taxon>
        <taxon>Pseudomonadati</taxon>
        <taxon>Bacteroidota</taxon>
        <taxon>Bacteroidia</taxon>
        <taxon>Bacteroidales</taxon>
        <taxon>Prevotellaceae</taxon>
        <taxon>Xylanibacter</taxon>
    </lineage>
</organism>
<dbReference type="InterPro" id="IPR036286">
    <property type="entry name" value="LexA/Signal_pep-like_sf"/>
</dbReference>
<dbReference type="AlphaFoldDB" id="A0A9D5P0H5"/>
<dbReference type="SUPFAM" id="SSF51306">
    <property type="entry name" value="LexA/Signal peptidase"/>
    <property type="match status" value="1"/>
</dbReference>
<accession>A0A9D5P0H5</accession>
<comment type="caution">
    <text evidence="1">The sequence shown here is derived from an EMBL/GenBank/DDBJ whole genome shotgun (WGS) entry which is preliminary data.</text>
</comment>
<evidence type="ECO:0000313" key="2">
    <source>
        <dbReference type="Proteomes" id="UP000806522"/>
    </source>
</evidence>
<dbReference type="EMBL" id="SUYC01000008">
    <property type="protein sequence ID" value="MBE6270985.1"/>
    <property type="molecule type" value="Genomic_DNA"/>
</dbReference>
<name>A0A9D5P0H5_XYLRU</name>
<evidence type="ECO:0008006" key="3">
    <source>
        <dbReference type="Google" id="ProtNLM"/>
    </source>
</evidence>
<evidence type="ECO:0000313" key="1">
    <source>
        <dbReference type="EMBL" id="MBE6270985.1"/>
    </source>
</evidence>
<sequence length="143" mass="16368">MTDNEIIEEAIRLVDEGVSVTFPVNGNSMLPFIIGGRESVILQKPIAPKAGHVVLAWADGCRYVVHRIIRIDGERVTLMGDGNLAGTESCFISDIKATATHVVDDKERTHYLYNRWRKSAARIWYWLRPVRRYLLAIYRRAKK</sequence>
<dbReference type="Proteomes" id="UP000806522">
    <property type="component" value="Unassembled WGS sequence"/>
</dbReference>
<protein>
    <recommendedName>
        <fullName evidence="3">Peptidase S24-like</fullName>
    </recommendedName>
</protein>
<reference evidence="1" key="1">
    <citation type="submission" date="2019-04" db="EMBL/GenBank/DDBJ databases">
        <title>Evolution of Biomass-Degrading Anaerobic Consortia Revealed by Metagenomics.</title>
        <authorList>
            <person name="Peng X."/>
        </authorList>
    </citation>
    <scope>NUCLEOTIDE SEQUENCE</scope>
    <source>
        <strain evidence="1">SIG140</strain>
    </source>
</reference>
<proteinExistence type="predicted"/>
<gene>
    <name evidence="1" type="ORF">E7101_08545</name>
</gene>
<dbReference type="CDD" id="cd06462">
    <property type="entry name" value="Peptidase_S24_S26"/>
    <property type="match status" value="1"/>
</dbReference>